<evidence type="ECO:0000313" key="2">
    <source>
        <dbReference type="EMBL" id="WZB89288.1"/>
    </source>
</evidence>
<evidence type="ECO:0008006" key="4">
    <source>
        <dbReference type="Google" id="ProtNLM"/>
    </source>
</evidence>
<reference evidence="2 3" key="1">
    <citation type="submission" date="2024-04" db="EMBL/GenBank/DDBJ databases">
        <title>Okeanomitos corallinicola gen. &amp; sp. nov. (Nostocales, Cyanobacteria), a new toxic marine heterocyst-forming cyanobacterium from a coral reef.</title>
        <authorList>
            <person name="Li H."/>
            <person name="Li R."/>
            <person name="Kang J."/>
            <person name="Hii K.S."/>
            <person name="Mohamed H.F."/>
            <person name="Xu X."/>
            <person name="Luo Z."/>
        </authorList>
    </citation>
    <scope>NUCLEOTIDE SEQUENCE [LARGE SCALE GENOMIC DNA]</scope>
    <source>
        <strain evidence="2 3">TIOX110</strain>
    </source>
</reference>
<dbReference type="EMBL" id="CP150886">
    <property type="protein sequence ID" value="WZB89288.1"/>
    <property type="molecule type" value="Genomic_DNA"/>
</dbReference>
<dbReference type="PANTHER" id="PTHR39338">
    <property type="entry name" value="BLL5662 PROTEIN-RELATED"/>
    <property type="match status" value="1"/>
</dbReference>
<feature type="compositionally biased region" description="Low complexity" evidence="1">
    <location>
        <begin position="118"/>
        <end position="146"/>
    </location>
</feature>
<name>A0ABZ2UYK3_9CYAN</name>
<keyword evidence="3" id="KW-1185">Reference proteome</keyword>
<feature type="region of interest" description="Disordered" evidence="1">
    <location>
        <begin position="83"/>
        <end position="155"/>
    </location>
</feature>
<dbReference type="Proteomes" id="UP001483337">
    <property type="component" value="Chromosome"/>
</dbReference>
<sequence length="409" mass="46820">MNPVEIPLLNALLILFNKLRSYGFPLGVEDYMLALQALQAGFGMGDRQTLERLCCTLWTKSEQEARLLNRLFDEVLLAQPQTHINQSSTTEPVKPAVETAKKTETPQAVNSLTKQEETVGSSTSTSTPISEEPNQPPLENQPTQPQKPVTEASSTADIVQEIEPEQVIQALRSNQPSTFETSYYPTDLSAQYLPVTSREMKQGWRFLRRRVREGTLKELDIAGTVEKNCRYGILPEPVMMPRYTNQVKLVLLVDQGGSMVPFHHLSRQLIDKAERGGNIKQTSVYYFQNYPEKYLFIDPTRLEAQRITNFLKSIDKKTSVLIVSDAGAARGNYNPERVEYTQKFVEQLQQSVNYYAWLNPMPNDSWQYTTADKIARFVPMFEMSREGLSAAINILRGRYVYWEHPYQWM</sequence>
<gene>
    <name evidence="2" type="ORF">WJM97_06290</name>
</gene>
<organism evidence="2 3">
    <name type="scientific">Okeanomitos corallinicola TIOX110</name>
    <dbReference type="NCBI Taxonomy" id="3133117"/>
    <lineage>
        <taxon>Bacteria</taxon>
        <taxon>Bacillati</taxon>
        <taxon>Cyanobacteriota</taxon>
        <taxon>Cyanophyceae</taxon>
        <taxon>Nostocales</taxon>
        <taxon>Aphanizomenonaceae</taxon>
        <taxon>Okeanomitos</taxon>
    </lineage>
</organism>
<evidence type="ECO:0000256" key="1">
    <source>
        <dbReference type="SAM" id="MobiDB-lite"/>
    </source>
</evidence>
<accession>A0ABZ2UYK3</accession>
<proteinExistence type="predicted"/>
<dbReference type="RefSeq" id="WP_353932191.1">
    <property type="nucleotide sequence ID" value="NZ_CP150886.1"/>
</dbReference>
<evidence type="ECO:0000313" key="3">
    <source>
        <dbReference type="Proteomes" id="UP001483337"/>
    </source>
</evidence>
<dbReference type="PANTHER" id="PTHR39338:SF7">
    <property type="entry name" value="BLL6692 PROTEIN"/>
    <property type="match status" value="1"/>
</dbReference>
<protein>
    <recommendedName>
        <fullName evidence="4">VWA containing CoxE family protein</fullName>
    </recommendedName>
</protein>